<evidence type="ECO:0000313" key="1">
    <source>
        <dbReference type="EMBL" id="CAI0425784.1"/>
    </source>
</evidence>
<name>A0AAV0KTP8_9ROSI</name>
<evidence type="ECO:0000313" key="2">
    <source>
        <dbReference type="Proteomes" id="UP001154282"/>
    </source>
</evidence>
<sequence length="156" mass="17696">MQVLTSLERLDYVPFALLPGVSEGELRCLHLWLHHDNILKHCRPNGFPCFEQSHWRDLIELQQPILEGIELVYNLGVSELNYTLKLSPSPRKCTVLLLLDDNVVLFRLTVFCNVKLLITSRAKGGLFLSPCTCPHANGDDLMNQLSRTPSQNDSRA</sequence>
<dbReference type="Proteomes" id="UP001154282">
    <property type="component" value="Unassembled WGS sequence"/>
</dbReference>
<protein>
    <submittedName>
        <fullName evidence="1">Uncharacterized protein</fullName>
    </submittedName>
</protein>
<organism evidence="1 2">
    <name type="scientific">Linum tenue</name>
    <dbReference type="NCBI Taxonomy" id="586396"/>
    <lineage>
        <taxon>Eukaryota</taxon>
        <taxon>Viridiplantae</taxon>
        <taxon>Streptophyta</taxon>
        <taxon>Embryophyta</taxon>
        <taxon>Tracheophyta</taxon>
        <taxon>Spermatophyta</taxon>
        <taxon>Magnoliopsida</taxon>
        <taxon>eudicotyledons</taxon>
        <taxon>Gunneridae</taxon>
        <taxon>Pentapetalae</taxon>
        <taxon>rosids</taxon>
        <taxon>fabids</taxon>
        <taxon>Malpighiales</taxon>
        <taxon>Linaceae</taxon>
        <taxon>Linum</taxon>
    </lineage>
</organism>
<reference evidence="1" key="1">
    <citation type="submission" date="2022-08" db="EMBL/GenBank/DDBJ databases">
        <authorList>
            <person name="Gutierrez-Valencia J."/>
        </authorList>
    </citation>
    <scope>NUCLEOTIDE SEQUENCE</scope>
</reference>
<proteinExistence type="predicted"/>
<comment type="caution">
    <text evidence="1">The sequence shown here is derived from an EMBL/GenBank/DDBJ whole genome shotgun (WGS) entry which is preliminary data.</text>
</comment>
<accession>A0AAV0KTP8</accession>
<gene>
    <name evidence="1" type="ORF">LITE_LOCUS20549</name>
</gene>
<dbReference type="EMBL" id="CAMGYJ010000005">
    <property type="protein sequence ID" value="CAI0425784.1"/>
    <property type="molecule type" value="Genomic_DNA"/>
</dbReference>
<keyword evidence="2" id="KW-1185">Reference proteome</keyword>
<dbReference type="AlphaFoldDB" id="A0AAV0KTP8"/>